<dbReference type="RefSeq" id="WP_212519900.1">
    <property type="nucleotide sequence ID" value="NZ_JAGSOH010000065.1"/>
</dbReference>
<organism evidence="1 2">
    <name type="scientific">Actinospica acidithermotolerans</name>
    <dbReference type="NCBI Taxonomy" id="2828514"/>
    <lineage>
        <taxon>Bacteria</taxon>
        <taxon>Bacillati</taxon>
        <taxon>Actinomycetota</taxon>
        <taxon>Actinomycetes</taxon>
        <taxon>Catenulisporales</taxon>
        <taxon>Actinospicaceae</taxon>
        <taxon>Actinospica</taxon>
    </lineage>
</organism>
<reference evidence="1" key="1">
    <citation type="submission" date="2021-04" db="EMBL/GenBank/DDBJ databases">
        <title>Genome based classification of Actinospica acidithermotolerans sp. nov., an actinobacterium isolated from an Indonesian hot spring.</title>
        <authorList>
            <person name="Kusuma A.B."/>
            <person name="Putra K.E."/>
            <person name="Nafisah S."/>
            <person name="Loh J."/>
            <person name="Nouioui I."/>
            <person name="Goodfellow M."/>
        </authorList>
    </citation>
    <scope>NUCLEOTIDE SEQUENCE</scope>
    <source>
        <strain evidence="1">MGRD01-02</strain>
    </source>
</reference>
<protein>
    <submittedName>
        <fullName evidence="1">Uncharacterized protein</fullName>
    </submittedName>
</protein>
<sequence>MPGTSTLAATPYALRLNADWTHLSRRPATAALLKSLAAGHPGFPQGGADAVVCALRADDDALMRLLVAAAQEPGESGQIAARIVIEALRPLAVRLARQHAEAGGFQDSFAHVTAVLFQVLRTVPLTRRGAMLANIRMEMVGLLFGERRKHNPAARRAINTARPLGDPARLATTRASGAISLELADSAEDLALGALASADAFSRARAAGLAAGEESGERGELLDLLLWALDQRVITTGQARALSEHGQGGAETAASRAAVNRARERGIHRLREAASRYLAETAQ</sequence>
<dbReference type="EMBL" id="JAGSOH010000065">
    <property type="protein sequence ID" value="MBR7828764.1"/>
    <property type="molecule type" value="Genomic_DNA"/>
</dbReference>
<name>A0A941IIW0_9ACTN</name>
<accession>A0A941IIW0</accession>
<dbReference type="AlphaFoldDB" id="A0A941IIW0"/>
<dbReference type="Proteomes" id="UP000676325">
    <property type="component" value="Unassembled WGS sequence"/>
</dbReference>
<proteinExistence type="predicted"/>
<evidence type="ECO:0000313" key="1">
    <source>
        <dbReference type="EMBL" id="MBR7828764.1"/>
    </source>
</evidence>
<comment type="caution">
    <text evidence="1">The sequence shown here is derived from an EMBL/GenBank/DDBJ whole genome shotgun (WGS) entry which is preliminary data.</text>
</comment>
<evidence type="ECO:0000313" key="2">
    <source>
        <dbReference type="Proteomes" id="UP000676325"/>
    </source>
</evidence>
<gene>
    <name evidence="1" type="ORF">KDK95_20820</name>
</gene>
<keyword evidence="2" id="KW-1185">Reference proteome</keyword>